<evidence type="ECO:0000313" key="2">
    <source>
        <dbReference type="Proteomes" id="UP000235739"/>
    </source>
</evidence>
<proteinExistence type="predicted"/>
<dbReference type="InterPro" id="IPR045851">
    <property type="entry name" value="AMP-bd_C_sf"/>
</dbReference>
<comment type="caution">
    <text evidence="1">The sequence shown here is derived from an EMBL/GenBank/DDBJ whole genome shotgun (WGS) entry which is preliminary data.</text>
</comment>
<dbReference type="RefSeq" id="WP_102599288.1">
    <property type="nucleotide sequence ID" value="NZ_PNQX01000004.1"/>
</dbReference>
<protein>
    <recommendedName>
        <fullName evidence="3">AMP-binding enzyme C-terminal domain-containing protein</fullName>
    </recommendedName>
</protein>
<dbReference type="Proteomes" id="UP000235739">
    <property type="component" value="Unassembled WGS sequence"/>
</dbReference>
<dbReference type="SUPFAM" id="SSF56801">
    <property type="entry name" value="Acetyl-CoA synthetase-like"/>
    <property type="match status" value="1"/>
</dbReference>
<evidence type="ECO:0008006" key="3">
    <source>
        <dbReference type="Google" id="ProtNLM"/>
    </source>
</evidence>
<accession>A0A2N7RXZ6</accession>
<reference evidence="1 2" key="1">
    <citation type="journal article" date="2017" name="Elife">
        <title>Extensive horizontal gene transfer in cheese-associated bacteria.</title>
        <authorList>
            <person name="Bonham K.S."/>
            <person name="Wolfe B.E."/>
            <person name="Dutton R.J."/>
        </authorList>
    </citation>
    <scope>NUCLEOTIDE SEQUENCE [LARGE SCALE GENOMIC DNA]</scope>
    <source>
        <strain evidence="1 2">JB182</strain>
    </source>
</reference>
<gene>
    <name evidence="1" type="ORF">CIK84_18445</name>
</gene>
<dbReference type="Gene3D" id="3.30.300.30">
    <property type="match status" value="1"/>
</dbReference>
<dbReference type="EMBL" id="PNQX01000004">
    <property type="protein sequence ID" value="PMQ18757.1"/>
    <property type="molecule type" value="Genomic_DNA"/>
</dbReference>
<sequence>MDASGALRFPAAPTPRSRIRGYRIEPGEVQGLATDPRVGSAAVLARRMPQGHVALIGYVVPRAGADTEEARAGVWSAVRASARRELPD</sequence>
<dbReference type="AlphaFoldDB" id="A0A2N7RXZ6"/>
<evidence type="ECO:0000313" key="1">
    <source>
        <dbReference type="EMBL" id="PMQ18757.1"/>
    </source>
</evidence>
<name>A0A2N7RXZ6_9MICC</name>
<organism evidence="1 2">
    <name type="scientific">Glutamicibacter arilaitensis</name>
    <dbReference type="NCBI Taxonomy" id="256701"/>
    <lineage>
        <taxon>Bacteria</taxon>
        <taxon>Bacillati</taxon>
        <taxon>Actinomycetota</taxon>
        <taxon>Actinomycetes</taxon>
        <taxon>Micrococcales</taxon>
        <taxon>Micrococcaceae</taxon>
        <taxon>Glutamicibacter</taxon>
    </lineage>
</organism>